<dbReference type="InterPro" id="IPR006680">
    <property type="entry name" value="Amidohydro-rel"/>
</dbReference>
<keyword evidence="4" id="KW-1185">Reference proteome</keyword>
<evidence type="ECO:0000256" key="1">
    <source>
        <dbReference type="ARBA" id="ARBA00038310"/>
    </source>
</evidence>
<proteinExistence type="inferred from homology"/>
<dbReference type="RefSeq" id="WP_239151440.1">
    <property type="nucleotide sequence ID" value="NZ_BOPG01000012.1"/>
</dbReference>
<organism evidence="3 4">
    <name type="scientific">Virgisporangium aurantiacum</name>
    <dbReference type="NCBI Taxonomy" id="175570"/>
    <lineage>
        <taxon>Bacteria</taxon>
        <taxon>Bacillati</taxon>
        <taxon>Actinomycetota</taxon>
        <taxon>Actinomycetes</taxon>
        <taxon>Micromonosporales</taxon>
        <taxon>Micromonosporaceae</taxon>
        <taxon>Virgisporangium</taxon>
    </lineage>
</organism>
<dbReference type="EMBL" id="BOPG01000012">
    <property type="protein sequence ID" value="GIJ54304.1"/>
    <property type="molecule type" value="Genomic_DNA"/>
</dbReference>
<reference evidence="3" key="1">
    <citation type="submission" date="2021-01" db="EMBL/GenBank/DDBJ databases">
        <title>Whole genome shotgun sequence of Virgisporangium aurantiacum NBRC 16421.</title>
        <authorList>
            <person name="Komaki H."/>
            <person name="Tamura T."/>
        </authorList>
    </citation>
    <scope>NUCLEOTIDE SEQUENCE</scope>
    <source>
        <strain evidence="3">NBRC 16421</strain>
    </source>
</reference>
<dbReference type="InterPro" id="IPR052350">
    <property type="entry name" value="Metallo-dep_Lactonases"/>
</dbReference>
<dbReference type="AlphaFoldDB" id="A0A8J3YYE7"/>
<dbReference type="GO" id="GO:0016787">
    <property type="term" value="F:hydrolase activity"/>
    <property type="evidence" value="ECO:0007669"/>
    <property type="project" value="InterPro"/>
</dbReference>
<comment type="similarity">
    <text evidence="1">Belongs to the metallo-dependent hydrolases superfamily.</text>
</comment>
<protein>
    <submittedName>
        <fullName evidence="3">Amidohydrolase</fullName>
    </submittedName>
</protein>
<dbReference type="Pfam" id="PF04909">
    <property type="entry name" value="Amidohydro_2"/>
    <property type="match status" value="1"/>
</dbReference>
<dbReference type="Proteomes" id="UP000612585">
    <property type="component" value="Unassembled WGS sequence"/>
</dbReference>
<feature type="domain" description="Amidohydrolase-related" evidence="2">
    <location>
        <begin position="16"/>
        <end position="293"/>
    </location>
</feature>
<dbReference type="SUPFAM" id="SSF51556">
    <property type="entry name" value="Metallo-dependent hydrolases"/>
    <property type="match status" value="1"/>
</dbReference>
<dbReference type="PANTHER" id="PTHR43569:SF2">
    <property type="entry name" value="AMIDOHYDROLASE-RELATED DOMAIN-CONTAINING PROTEIN"/>
    <property type="match status" value="1"/>
</dbReference>
<dbReference type="InterPro" id="IPR032466">
    <property type="entry name" value="Metal_Hydrolase"/>
</dbReference>
<accession>A0A8J3YYE7</accession>
<evidence type="ECO:0000313" key="4">
    <source>
        <dbReference type="Proteomes" id="UP000612585"/>
    </source>
</evidence>
<evidence type="ECO:0000313" key="3">
    <source>
        <dbReference type="EMBL" id="GIJ54304.1"/>
    </source>
</evidence>
<gene>
    <name evidence="3" type="ORF">Vau01_018200</name>
</gene>
<comment type="caution">
    <text evidence="3">The sequence shown here is derived from an EMBL/GenBank/DDBJ whole genome shotgun (WGS) entry which is preliminary data.</text>
</comment>
<name>A0A8J3YYE7_9ACTN</name>
<sequence length="303" mass="32789">MGRRTGDNGNGLTMMIDAHHHLWQPDRGYTWLDEPGLADIRRPFTPADLTAELDATGVDGTVLVEGGRCHPDEAAEFLAYAADTPPILGVVAWIDVAAPDVAATIDRYRRRRGGDLLVGLRAQVQGEADPDYLDRPDVRRGLAEIGAAGLVFDLVVRADQLPAAARAARAVPGLRFVLDHLGKPRIDRGADGLRRWREPFATLAANPNVMCKLSGMVTEAGTGWTPDALRPFVGVAVEEFGPGRLMFGSDWPVCLLVADYRAVLDALRDALPPLPRPDRDEIFAGTAIRAYGLADRIHPGVAR</sequence>
<dbReference type="Gene3D" id="3.20.20.140">
    <property type="entry name" value="Metal-dependent hydrolases"/>
    <property type="match status" value="1"/>
</dbReference>
<evidence type="ECO:0000259" key="2">
    <source>
        <dbReference type="Pfam" id="PF04909"/>
    </source>
</evidence>
<dbReference type="PANTHER" id="PTHR43569">
    <property type="entry name" value="AMIDOHYDROLASE"/>
    <property type="match status" value="1"/>
</dbReference>